<dbReference type="PANTHER" id="PTHR36836">
    <property type="entry name" value="COLANIC ACID BIOSYNTHESIS PROTEIN WCAK"/>
    <property type="match status" value="1"/>
</dbReference>
<dbReference type="PANTHER" id="PTHR36836:SF1">
    <property type="entry name" value="COLANIC ACID BIOSYNTHESIS PROTEIN WCAK"/>
    <property type="match status" value="1"/>
</dbReference>
<keyword evidence="3" id="KW-1185">Reference proteome</keyword>
<protein>
    <submittedName>
        <fullName evidence="2">Polysaccharide pyruvyl transferase CsaB</fullName>
    </submittedName>
</protein>
<dbReference type="eggNOG" id="COG2327">
    <property type="taxonomic scope" value="Bacteria"/>
</dbReference>
<organism evidence="2 3">
    <name type="scientific">Dialister succinatiphilus YIT 11850</name>
    <dbReference type="NCBI Taxonomy" id="742743"/>
    <lineage>
        <taxon>Bacteria</taxon>
        <taxon>Bacillati</taxon>
        <taxon>Bacillota</taxon>
        <taxon>Negativicutes</taxon>
        <taxon>Veillonellales</taxon>
        <taxon>Veillonellaceae</taxon>
        <taxon>Dialister</taxon>
    </lineage>
</organism>
<evidence type="ECO:0000259" key="1">
    <source>
        <dbReference type="Pfam" id="PF04230"/>
    </source>
</evidence>
<dbReference type="InterPro" id="IPR007345">
    <property type="entry name" value="Polysacch_pyruvyl_Trfase"/>
</dbReference>
<dbReference type="EMBL" id="ADLT01000015">
    <property type="protein sequence ID" value="EHO63590.1"/>
    <property type="molecule type" value="Genomic_DNA"/>
</dbReference>
<dbReference type="HOGENOM" id="CLU_039510_0_1_9"/>
<dbReference type="Pfam" id="PF04230">
    <property type="entry name" value="PS_pyruv_trans"/>
    <property type="match status" value="1"/>
</dbReference>
<reference evidence="2 3" key="1">
    <citation type="submission" date="2011-11" db="EMBL/GenBank/DDBJ databases">
        <title>The Genome Sequence of Dialister succinatiphilus YIT 11850.</title>
        <authorList>
            <consortium name="The Broad Institute Genome Sequencing Platform"/>
            <person name="Earl A."/>
            <person name="Ward D."/>
            <person name="Feldgarden M."/>
            <person name="Gevers D."/>
            <person name="Morotomi M."/>
            <person name="Young S.K."/>
            <person name="Zeng Q."/>
            <person name="Gargeya S."/>
            <person name="Fitzgerald M."/>
            <person name="Haas B."/>
            <person name="Abouelleil A."/>
            <person name="Alvarado L."/>
            <person name="Arachchi H.M."/>
            <person name="Berlin A."/>
            <person name="Brown A."/>
            <person name="Chapman S.B."/>
            <person name="Dunbar C."/>
            <person name="Gearin G."/>
            <person name="Goldberg J."/>
            <person name="Griggs A."/>
            <person name="Gujja S."/>
            <person name="Heiman D."/>
            <person name="Howarth C."/>
            <person name="Lui A."/>
            <person name="MacDonald P.J.P."/>
            <person name="Montmayeur A."/>
            <person name="Murphy C."/>
            <person name="Neiman D."/>
            <person name="Pearson M."/>
            <person name="Priest M."/>
            <person name="Roberts A."/>
            <person name="Saif S."/>
            <person name="Shea T."/>
            <person name="Sisk P."/>
            <person name="Stolte C."/>
            <person name="Sykes S."/>
            <person name="Wortman J."/>
            <person name="Nusbaum C."/>
            <person name="Birren B."/>
        </authorList>
    </citation>
    <scope>NUCLEOTIDE SEQUENCE [LARGE SCALE GENOMIC DNA]</scope>
    <source>
        <strain evidence="2 3">YIT 11850</strain>
    </source>
</reference>
<dbReference type="STRING" id="742743.HMPREF9453_00607"/>
<dbReference type="OrthoDB" id="3199616at2"/>
<dbReference type="Gene3D" id="3.40.50.2000">
    <property type="entry name" value="Glycogen Phosphorylase B"/>
    <property type="match status" value="1"/>
</dbReference>
<evidence type="ECO:0000313" key="2">
    <source>
        <dbReference type="EMBL" id="EHO63590.1"/>
    </source>
</evidence>
<name>H1CZ19_9FIRM</name>
<dbReference type="InterPro" id="IPR019896">
    <property type="entry name" value="Polysacch_pyruvyl_Trfase_CsaB"/>
</dbReference>
<dbReference type="PATRIC" id="fig|742743.3.peg.618"/>
<dbReference type="Proteomes" id="UP000003277">
    <property type="component" value="Unassembled WGS sequence"/>
</dbReference>
<dbReference type="RefSeq" id="WP_008859111.1">
    <property type="nucleotide sequence ID" value="NZ_JH591187.1"/>
</dbReference>
<proteinExistence type="predicted"/>
<dbReference type="GO" id="GO:0016740">
    <property type="term" value="F:transferase activity"/>
    <property type="evidence" value="ECO:0007669"/>
    <property type="project" value="UniProtKB-KW"/>
</dbReference>
<keyword evidence="2" id="KW-0808">Transferase</keyword>
<dbReference type="NCBIfam" id="TIGR03609">
    <property type="entry name" value="S_layer_CsaB"/>
    <property type="match status" value="1"/>
</dbReference>
<dbReference type="AlphaFoldDB" id="H1CZ19"/>
<dbReference type="SUPFAM" id="SSF53756">
    <property type="entry name" value="UDP-Glycosyltransferase/glycogen phosphorylase"/>
    <property type="match status" value="1"/>
</dbReference>
<comment type="caution">
    <text evidence="2">The sequence shown here is derived from an EMBL/GenBank/DDBJ whole genome shotgun (WGS) entry which is preliminary data.</text>
</comment>
<feature type="domain" description="Polysaccharide pyruvyl transferase" evidence="1">
    <location>
        <begin position="16"/>
        <end position="296"/>
    </location>
</feature>
<accession>H1CZ19</accession>
<sequence length="366" mass="40808">MANYKIVISGYYGFNNAGDEAMLSAILQALQGTFDSPDITVISGDPKSTAASFGVHTVPRFSISSICRSIFSSDLIISGGGSLLQDVTSWKSMIYYLSIITLGVLFRKQVFLYSQGIGPVRYRVIRIILKHVLNHVDGITVRDKESKGFLQRLGVHRKIYTTADAVLSLAPADLSIGRKILDKRGIPPEKKKIGLAIRYWHHSREWMEKLEKTVHRLAKEKDAVIICIPMQFPEDETAAEAMGKGDEGVYFLNEDFSIEELMSIIGNMDVLLGMRLHALIFSALMHVPFLGISYDPKIDNFLALIGQKASTSVQHMDGEKLYNDTCRILSSGLDAKDWEKVAALQERACENVQILKSLVTHKEENP</sequence>
<gene>
    <name evidence="2" type="ORF">HMPREF9453_00607</name>
</gene>
<evidence type="ECO:0000313" key="3">
    <source>
        <dbReference type="Proteomes" id="UP000003277"/>
    </source>
</evidence>